<dbReference type="EMBL" id="SEYY01000643">
    <property type="protein sequence ID" value="KAB7506819.1"/>
    <property type="molecule type" value="Genomic_DNA"/>
</dbReference>
<keyword evidence="2 4" id="KW-0450">Lipoyl</keyword>
<dbReference type="PANTHER" id="PTHR23151:SF90">
    <property type="entry name" value="DIHYDROLIPOYLLYSINE-RESIDUE ACETYLTRANSFERASE COMPONENT OF PYRUVATE DEHYDROGENASE COMPLEX, MITOCHONDRIAL-RELATED"/>
    <property type="match status" value="1"/>
</dbReference>
<dbReference type="OrthoDB" id="537444at2759"/>
<dbReference type="InterPro" id="IPR045257">
    <property type="entry name" value="E2/Pdx1"/>
</dbReference>
<dbReference type="Pfam" id="PF00198">
    <property type="entry name" value="2-oxoacid_dh"/>
    <property type="match status" value="1"/>
</dbReference>
<dbReference type="SUPFAM" id="SSF51230">
    <property type="entry name" value="Single hybrid motif"/>
    <property type="match status" value="1"/>
</dbReference>
<feature type="domain" description="Lipoyl-binding" evidence="5">
    <location>
        <begin position="49"/>
        <end position="125"/>
    </location>
</feature>
<comment type="similarity">
    <text evidence="1 4">Belongs to the 2-oxoacid dehydrogenase family.</text>
</comment>
<dbReference type="Proteomes" id="UP000326759">
    <property type="component" value="Unassembled WGS sequence"/>
</dbReference>
<dbReference type="GO" id="GO:0005739">
    <property type="term" value="C:mitochondrion"/>
    <property type="evidence" value="ECO:0007669"/>
    <property type="project" value="TreeGrafter"/>
</dbReference>
<comment type="cofactor">
    <cofactor evidence="4">
        <name>(R)-lipoate</name>
        <dbReference type="ChEBI" id="CHEBI:83088"/>
    </cofactor>
</comment>
<dbReference type="InterPro" id="IPR000089">
    <property type="entry name" value="Biotin_lipoyl"/>
</dbReference>
<dbReference type="PROSITE" id="PS00189">
    <property type="entry name" value="LIPOYL"/>
    <property type="match status" value="1"/>
</dbReference>
<dbReference type="GO" id="GO:0045254">
    <property type="term" value="C:pyruvate dehydrogenase complex"/>
    <property type="evidence" value="ECO:0007669"/>
    <property type="project" value="InterPro"/>
</dbReference>
<evidence type="ECO:0000256" key="4">
    <source>
        <dbReference type="RuleBase" id="RU003423"/>
    </source>
</evidence>
<dbReference type="PANTHER" id="PTHR23151">
    <property type="entry name" value="DIHYDROLIPOAMIDE ACETYL/SUCCINYL-TRANSFERASE-RELATED"/>
    <property type="match status" value="1"/>
</dbReference>
<dbReference type="InterPro" id="IPR001078">
    <property type="entry name" value="2-oxoacid_DH_actylTfrase"/>
</dbReference>
<evidence type="ECO:0000256" key="2">
    <source>
        <dbReference type="ARBA" id="ARBA00022823"/>
    </source>
</evidence>
<dbReference type="GO" id="GO:0016746">
    <property type="term" value="F:acyltransferase activity"/>
    <property type="evidence" value="ECO:0007669"/>
    <property type="project" value="UniProtKB-KW"/>
</dbReference>
<dbReference type="CDD" id="cd06849">
    <property type="entry name" value="lipoyl_domain"/>
    <property type="match status" value="1"/>
</dbReference>
<dbReference type="InterPro" id="IPR023213">
    <property type="entry name" value="CAT-like_dom_sf"/>
</dbReference>
<name>A0A5N5TKY7_9CRUS</name>
<evidence type="ECO:0000313" key="6">
    <source>
        <dbReference type="EMBL" id="KAB7506819.1"/>
    </source>
</evidence>
<dbReference type="InterPro" id="IPR003016">
    <property type="entry name" value="2-oxoA_DH_lipoyl-BS"/>
</dbReference>
<protein>
    <recommendedName>
        <fullName evidence="4">Dihydrolipoamide acetyltransferase component of pyruvate dehydrogenase complex</fullName>
        <ecNumber evidence="4">2.3.1.-</ecNumber>
    </recommendedName>
</protein>
<gene>
    <name evidence="6" type="primary">Pdhx</name>
    <name evidence="6" type="ORF">Anas_10977</name>
</gene>
<dbReference type="Gene3D" id="3.30.559.10">
    <property type="entry name" value="Chloramphenicol acetyltransferase-like domain"/>
    <property type="match status" value="1"/>
</dbReference>
<sequence length="477" mass="53073">MKALLGKISLNALRGFYFSTNQKMPVYYLHGNLARKAMFHISSYINAKGLPIKMPSLSPTMMEGTIVKWLKKEGETIQPGDVLCDIQTDKAVVSFETDEEGILAKILVSEDKKDVKIGTVIALMVEEGEDWKKVEYEEKESSVFEDPSKISVAHPEKTSGDSKIHLKDENYGPSVRLLLQKYGLVVDDVPIERHRGYLLKGALLKYIKEKRLQPKPVQEHAPVGKIESKAPVSSKQKLPQQSEYVDLELSSMRKTIAKRLFQSKHSIAHTYTTLDCSLNNLLKVRKQLKGDGIIVSVNDILIKSVALCLRKCPEINCVWEGNQLVHKEGADISVAVATDFGLITPIVKRADKLGLEEISKTVQDLATRARQNKLRLDEFQGGTFTISNLGMFGIREFKAIINPPQCAILAVGGGSLQLDENGKPDTRLQATLSFDQAAISDDTAAFFMKVLAQVLENPNFLLLDAFNDGRRSVESFI</sequence>
<keyword evidence="4" id="KW-0808">Transferase</keyword>
<evidence type="ECO:0000259" key="5">
    <source>
        <dbReference type="PROSITE" id="PS50968"/>
    </source>
</evidence>
<dbReference type="FunFam" id="2.40.50.100:FF:000010">
    <property type="entry name" value="Acetyltransferase component of pyruvate dehydrogenase complex"/>
    <property type="match status" value="1"/>
</dbReference>
<evidence type="ECO:0000256" key="3">
    <source>
        <dbReference type="ARBA" id="ARBA00022946"/>
    </source>
</evidence>
<dbReference type="GO" id="GO:0006086">
    <property type="term" value="P:pyruvate decarboxylation to acetyl-CoA"/>
    <property type="evidence" value="ECO:0007669"/>
    <property type="project" value="InterPro"/>
</dbReference>
<dbReference type="Gene3D" id="2.40.50.100">
    <property type="match status" value="1"/>
</dbReference>
<dbReference type="SUPFAM" id="SSF52777">
    <property type="entry name" value="CoA-dependent acyltransferases"/>
    <property type="match status" value="1"/>
</dbReference>
<keyword evidence="7" id="KW-1185">Reference proteome</keyword>
<reference evidence="6 7" key="1">
    <citation type="journal article" date="2019" name="PLoS Biol.">
        <title>Sex chromosomes control vertical transmission of feminizing Wolbachia symbionts in an isopod.</title>
        <authorList>
            <person name="Becking T."/>
            <person name="Chebbi M.A."/>
            <person name="Giraud I."/>
            <person name="Moumen B."/>
            <person name="Laverre T."/>
            <person name="Caubet Y."/>
            <person name="Peccoud J."/>
            <person name="Gilbert C."/>
            <person name="Cordaux R."/>
        </authorList>
    </citation>
    <scope>NUCLEOTIDE SEQUENCE [LARGE SCALE GENOMIC DNA]</scope>
    <source>
        <strain evidence="6">ANa2</strain>
        <tissue evidence="6">Whole body excluding digestive tract and cuticle</tissue>
    </source>
</reference>
<comment type="caution">
    <text evidence="6">The sequence shown here is derived from an EMBL/GenBank/DDBJ whole genome shotgun (WGS) entry which is preliminary data.</text>
</comment>
<organism evidence="6 7">
    <name type="scientific">Armadillidium nasatum</name>
    <dbReference type="NCBI Taxonomy" id="96803"/>
    <lineage>
        <taxon>Eukaryota</taxon>
        <taxon>Metazoa</taxon>
        <taxon>Ecdysozoa</taxon>
        <taxon>Arthropoda</taxon>
        <taxon>Crustacea</taxon>
        <taxon>Multicrustacea</taxon>
        <taxon>Malacostraca</taxon>
        <taxon>Eumalacostraca</taxon>
        <taxon>Peracarida</taxon>
        <taxon>Isopoda</taxon>
        <taxon>Oniscidea</taxon>
        <taxon>Crinocheta</taxon>
        <taxon>Armadillidiidae</taxon>
        <taxon>Armadillidium</taxon>
    </lineage>
</organism>
<proteinExistence type="inferred from homology"/>
<evidence type="ECO:0000256" key="1">
    <source>
        <dbReference type="ARBA" id="ARBA00007317"/>
    </source>
</evidence>
<dbReference type="InterPro" id="IPR011053">
    <property type="entry name" value="Single_hybrid_motif"/>
</dbReference>
<keyword evidence="3" id="KW-0809">Transit peptide</keyword>
<keyword evidence="4" id="KW-0012">Acyltransferase</keyword>
<dbReference type="PROSITE" id="PS50968">
    <property type="entry name" value="BIOTINYL_LIPOYL"/>
    <property type="match status" value="1"/>
</dbReference>
<dbReference type="AlphaFoldDB" id="A0A5N5TKY7"/>
<dbReference type="Pfam" id="PF00364">
    <property type="entry name" value="Biotin_lipoyl"/>
    <property type="match status" value="1"/>
</dbReference>
<keyword evidence="6" id="KW-0670">Pyruvate</keyword>
<dbReference type="EC" id="2.3.1.-" evidence="4"/>
<accession>A0A5N5TKY7</accession>
<evidence type="ECO:0000313" key="7">
    <source>
        <dbReference type="Proteomes" id="UP000326759"/>
    </source>
</evidence>